<sequence length="89" mass="10020">MTRFKAREGTFGSKANNIDTVGSGLLQLILTKDDDDEMKRLKGAVATEFEIKDLGFLRYFLGMEVDTPMDPNLKLGEPDDSNPIYKGRY</sequence>
<dbReference type="Proteomes" id="UP000288805">
    <property type="component" value="Unassembled WGS sequence"/>
</dbReference>
<feature type="region of interest" description="Disordered" evidence="1">
    <location>
        <begin position="70"/>
        <end position="89"/>
    </location>
</feature>
<gene>
    <name evidence="2" type="ORF">CK203_026104</name>
</gene>
<dbReference type="AlphaFoldDB" id="A0A438IJ55"/>
<dbReference type="EMBL" id="QGNW01000105">
    <property type="protein sequence ID" value="RVW96743.1"/>
    <property type="molecule type" value="Genomic_DNA"/>
</dbReference>
<accession>A0A438IJ55</accession>
<evidence type="ECO:0000256" key="1">
    <source>
        <dbReference type="SAM" id="MobiDB-lite"/>
    </source>
</evidence>
<proteinExistence type="predicted"/>
<reference evidence="2 3" key="1">
    <citation type="journal article" date="2018" name="PLoS Genet.">
        <title>Population sequencing reveals clonal diversity and ancestral inbreeding in the grapevine cultivar Chardonnay.</title>
        <authorList>
            <person name="Roach M.J."/>
            <person name="Johnson D.L."/>
            <person name="Bohlmann J."/>
            <person name="van Vuuren H.J."/>
            <person name="Jones S.J."/>
            <person name="Pretorius I.S."/>
            <person name="Schmidt S.A."/>
            <person name="Borneman A.R."/>
        </authorList>
    </citation>
    <scope>NUCLEOTIDE SEQUENCE [LARGE SCALE GENOMIC DNA]</scope>
    <source>
        <strain evidence="3">cv. Chardonnay</strain>
        <tissue evidence="2">Leaf</tissue>
    </source>
</reference>
<evidence type="ECO:0000313" key="3">
    <source>
        <dbReference type="Proteomes" id="UP000288805"/>
    </source>
</evidence>
<name>A0A438IJ55_VITVI</name>
<evidence type="ECO:0008006" key="4">
    <source>
        <dbReference type="Google" id="ProtNLM"/>
    </source>
</evidence>
<evidence type="ECO:0000313" key="2">
    <source>
        <dbReference type="EMBL" id="RVW96743.1"/>
    </source>
</evidence>
<comment type="caution">
    <text evidence="2">The sequence shown here is derived from an EMBL/GenBank/DDBJ whole genome shotgun (WGS) entry which is preliminary data.</text>
</comment>
<organism evidence="2 3">
    <name type="scientific">Vitis vinifera</name>
    <name type="common">Grape</name>
    <dbReference type="NCBI Taxonomy" id="29760"/>
    <lineage>
        <taxon>Eukaryota</taxon>
        <taxon>Viridiplantae</taxon>
        <taxon>Streptophyta</taxon>
        <taxon>Embryophyta</taxon>
        <taxon>Tracheophyta</taxon>
        <taxon>Spermatophyta</taxon>
        <taxon>Magnoliopsida</taxon>
        <taxon>eudicotyledons</taxon>
        <taxon>Gunneridae</taxon>
        <taxon>Pentapetalae</taxon>
        <taxon>rosids</taxon>
        <taxon>Vitales</taxon>
        <taxon>Vitaceae</taxon>
        <taxon>Viteae</taxon>
        <taxon>Vitis</taxon>
    </lineage>
</organism>
<protein>
    <recommendedName>
        <fullName evidence="4">Reverse transcriptase Ty1/copia-type domain-containing protein</fullName>
    </recommendedName>
</protein>